<evidence type="ECO:0000313" key="1">
    <source>
        <dbReference type="EMBL" id="KKM60510.1"/>
    </source>
</evidence>
<organism evidence="1">
    <name type="scientific">marine sediment metagenome</name>
    <dbReference type="NCBI Taxonomy" id="412755"/>
    <lineage>
        <taxon>unclassified sequences</taxon>
        <taxon>metagenomes</taxon>
        <taxon>ecological metagenomes</taxon>
    </lineage>
</organism>
<name>A0A0F9L930_9ZZZZ</name>
<accession>A0A0F9L930</accession>
<dbReference type="AlphaFoldDB" id="A0A0F9L930"/>
<reference evidence="1" key="1">
    <citation type="journal article" date="2015" name="Nature">
        <title>Complex archaea that bridge the gap between prokaryotes and eukaryotes.</title>
        <authorList>
            <person name="Spang A."/>
            <person name="Saw J.H."/>
            <person name="Jorgensen S.L."/>
            <person name="Zaremba-Niedzwiedzka K."/>
            <person name="Martijn J."/>
            <person name="Lind A.E."/>
            <person name="van Eijk R."/>
            <person name="Schleper C."/>
            <person name="Guy L."/>
            <person name="Ettema T.J."/>
        </authorList>
    </citation>
    <scope>NUCLEOTIDE SEQUENCE</scope>
</reference>
<gene>
    <name evidence="1" type="ORF">LCGC14_1541050</name>
</gene>
<protein>
    <submittedName>
        <fullName evidence="1">Uncharacterized protein</fullName>
    </submittedName>
</protein>
<proteinExistence type="predicted"/>
<dbReference type="EMBL" id="LAZR01011665">
    <property type="protein sequence ID" value="KKM60510.1"/>
    <property type="molecule type" value="Genomic_DNA"/>
</dbReference>
<sequence length="44" mass="4913">MRPSENQPRDSGPLRKAVRIPIDCQKVVRKLSDLLASEAFSGVF</sequence>
<comment type="caution">
    <text evidence="1">The sequence shown here is derived from an EMBL/GenBank/DDBJ whole genome shotgun (WGS) entry which is preliminary data.</text>
</comment>